<dbReference type="InterPro" id="IPR036390">
    <property type="entry name" value="WH_DNA-bd_sf"/>
</dbReference>
<sequence length="217" mass="24458">MNGYYENKDYGSLSEKVYRFLRDGIAEGRYQTGDCLIEMKIAEELGVSRTPVREALKQLELEDLVSSHPNRGVVVKGLSSEDLQDVSTIRHLLEGQAAFWAAQRINDSQLKELREVVELMEFYTAKNDVAHLVALDTRFHELIYEASGSRTIRHILASLHHNIRKARQSSLTLPDRAPNSLAEHQNIFHAIERRDAPAAKAEMDAHVAIAAGNRPSE</sequence>
<dbReference type="SUPFAM" id="SSF48008">
    <property type="entry name" value="GntR ligand-binding domain-like"/>
    <property type="match status" value="1"/>
</dbReference>
<reference evidence="5" key="1">
    <citation type="submission" date="2019-08" db="EMBL/GenBank/DDBJ databases">
        <authorList>
            <person name="Kucharzyk K."/>
            <person name="Murdoch R.W."/>
            <person name="Higgins S."/>
            <person name="Loffler F."/>
        </authorList>
    </citation>
    <scope>NUCLEOTIDE SEQUENCE</scope>
</reference>
<dbReference type="SUPFAM" id="SSF46785">
    <property type="entry name" value="Winged helix' DNA-binding domain"/>
    <property type="match status" value="1"/>
</dbReference>
<dbReference type="AlphaFoldDB" id="A0A645GXF0"/>
<comment type="caution">
    <text evidence="5">The sequence shown here is derived from an EMBL/GenBank/DDBJ whole genome shotgun (WGS) entry which is preliminary data.</text>
</comment>
<dbReference type="SMART" id="SM00345">
    <property type="entry name" value="HTH_GNTR"/>
    <property type="match status" value="1"/>
</dbReference>
<feature type="domain" description="HTH gntR-type" evidence="4">
    <location>
        <begin position="11"/>
        <end position="78"/>
    </location>
</feature>
<keyword evidence="3" id="KW-0804">Transcription</keyword>
<keyword evidence="1" id="KW-0805">Transcription regulation</keyword>
<dbReference type="InterPro" id="IPR011711">
    <property type="entry name" value="GntR_C"/>
</dbReference>
<keyword evidence="2" id="KW-0238">DNA-binding</keyword>
<protein>
    <submittedName>
        <fullName evidence="5">HTH-type transcriptional repressor RspR</fullName>
    </submittedName>
</protein>
<organism evidence="5">
    <name type="scientific">bioreactor metagenome</name>
    <dbReference type="NCBI Taxonomy" id="1076179"/>
    <lineage>
        <taxon>unclassified sequences</taxon>
        <taxon>metagenomes</taxon>
        <taxon>ecological metagenomes</taxon>
    </lineage>
</organism>
<accession>A0A645GXF0</accession>
<evidence type="ECO:0000256" key="3">
    <source>
        <dbReference type="ARBA" id="ARBA00023163"/>
    </source>
</evidence>
<dbReference type="InterPro" id="IPR008920">
    <property type="entry name" value="TF_FadR/GntR_C"/>
</dbReference>
<name>A0A645GXF0_9ZZZZ</name>
<dbReference type="PROSITE" id="PS50949">
    <property type="entry name" value="HTH_GNTR"/>
    <property type="match status" value="1"/>
</dbReference>
<evidence type="ECO:0000313" key="5">
    <source>
        <dbReference type="EMBL" id="MPN31050.1"/>
    </source>
</evidence>
<dbReference type="InterPro" id="IPR000524">
    <property type="entry name" value="Tscrpt_reg_HTH_GntR"/>
</dbReference>
<dbReference type="PANTHER" id="PTHR43537:SF24">
    <property type="entry name" value="GLUCONATE OPERON TRANSCRIPTIONAL REPRESSOR"/>
    <property type="match status" value="1"/>
</dbReference>
<dbReference type="PANTHER" id="PTHR43537">
    <property type="entry name" value="TRANSCRIPTIONAL REGULATOR, GNTR FAMILY"/>
    <property type="match status" value="1"/>
</dbReference>
<dbReference type="SMART" id="SM00895">
    <property type="entry name" value="FCD"/>
    <property type="match status" value="1"/>
</dbReference>
<dbReference type="InterPro" id="IPR036388">
    <property type="entry name" value="WH-like_DNA-bd_sf"/>
</dbReference>
<proteinExistence type="predicted"/>
<dbReference type="GO" id="GO:0003677">
    <property type="term" value="F:DNA binding"/>
    <property type="evidence" value="ECO:0007669"/>
    <property type="project" value="UniProtKB-KW"/>
</dbReference>
<dbReference type="Pfam" id="PF00392">
    <property type="entry name" value="GntR"/>
    <property type="match status" value="1"/>
</dbReference>
<evidence type="ECO:0000259" key="4">
    <source>
        <dbReference type="PROSITE" id="PS50949"/>
    </source>
</evidence>
<dbReference type="EMBL" id="VSSQ01082422">
    <property type="protein sequence ID" value="MPN31050.1"/>
    <property type="molecule type" value="Genomic_DNA"/>
</dbReference>
<dbReference type="GO" id="GO:0003700">
    <property type="term" value="F:DNA-binding transcription factor activity"/>
    <property type="evidence" value="ECO:0007669"/>
    <property type="project" value="InterPro"/>
</dbReference>
<dbReference type="PRINTS" id="PR00035">
    <property type="entry name" value="HTHGNTR"/>
</dbReference>
<evidence type="ECO:0000256" key="2">
    <source>
        <dbReference type="ARBA" id="ARBA00023125"/>
    </source>
</evidence>
<dbReference type="CDD" id="cd07377">
    <property type="entry name" value="WHTH_GntR"/>
    <property type="match status" value="1"/>
</dbReference>
<dbReference type="Gene3D" id="1.20.120.530">
    <property type="entry name" value="GntR ligand-binding domain-like"/>
    <property type="match status" value="1"/>
</dbReference>
<dbReference type="Gene3D" id="1.10.10.10">
    <property type="entry name" value="Winged helix-like DNA-binding domain superfamily/Winged helix DNA-binding domain"/>
    <property type="match status" value="1"/>
</dbReference>
<dbReference type="Pfam" id="PF07729">
    <property type="entry name" value="FCD"/>
    <property type="match status" value="1"/>
</dbReference>
<evidence type="ECO:0000256" key="1">
    <source>
        <dbReference type="ARBA" id="ARBA00023015"/>
    </source>
</evidence>
<gene>
    <name evidence="5" type="primary">rspR_45</name>
    <name evidence="5" type="ORF">SDC9_178523</name>
</gene>